<gene>
    <name evidence="11" type="ORF">SAMN05421508_102222</name>
</gene>
<comment type="subcellular location">
    <subcellularLocation>
        <location evidence="1">Cell membrane</location>
        <topology evidence="1">Multi-pass membrane protein</topology>
    </subcellularLocation>
</comment>
<feature type="transmembrane region" description="Helical" evidence="9">
    <location>
        <begin position="228"/>
        <end position="256"/>
    </location>
</feature>
<dbReference type="NCBIfam" id="NF003715">
    <property type="entry name" value="PRK05326.1-2"/>
    <property type="match status" value="1"/>
</dbReference>
<feature type="transmembrane region" description="Helical" evidence="9">
    <location>
        <begin position="118"/>
        <end position="144"/>
    </location>
</feature>
<feature type="transmembrane region" description="Helical" evidence="9">
    <location>
        <begin position="301"/>
        <end position="325"/>
    </location>
</feature>
<feature type="domain" description="Cation/H+ exchanger transmembrane" evidence="10">
    <location>
        <begin position="19"/>
        <end position="388"/>
    </location>
</feature>
<dbReference type="PANTHER" id="PTHR32507">
    <property type="entry name" value="NA(+)/H(+) ANTIPORTER 1"/>
    <property type="match status" value="1"/>
</dbReference>
<accession>A0A286G944</accession>
<feature type="transmembrane region" description="Helical" evidence="9">
    <location>
        <begin position="91"/>
        <end position="112"/>
    </location>
</feature>
<keyword evidence="12" id="KW-1185">Reference proteome</keyword>
<dbReference type="AlphaFoldDB" id="A0A286G944"/>
<sequence length="615" mass="65278">MLDAVNIAILFGAGLITLSIFTSLLSMRVGAPLLLVFLLMGLAAGEDGLIGIEFDDAPAAYFVGSLALAVILFDSGFGTPLKSFRLAAGPALALATVGVLLTAGLVGVAARLLMGLDWIQALLLGAIVSSTDAAAVFFLLRVGGMKLRDRVRSTLEIESGSNDPMAVFLTILLADMAAAGIGLGDLGPEVALTVVQQLGLGLVCGFAGGKAIVFVMRRVRLDAMLSPLTVLSLALTLFGLVSVVGGSGFLAVYVAGVTAGNDTLPQAAMLKRFQAGMTWLAQIVMFLTLGLLATPSSFGAVAWPAVALAVFLIVAARPLAVWLVLLPFRFTARETLFASWVGLRGAVSILLAIVPMVAGIEDGQTLFNTAFIIVLVSLVVQGWSVRAVAHRLGMLVPSRSGLVERFELELPDRAGHELVIYRITEHAAVTEGERVPRWARPALVVRDGRSLPWRQAGALRLGDYVYVFINPRYVPLLDRLFARPDGPDLSDTAFFGDFPLSPDATIDGVAALYGLPTPPGLDPTRTLAETFELVFDGRATPGDRIPMGAAEIIVRELDDEGEIRSLGLGLAPVPARRLLLPAWLARLVAPLARVRDAGTRLKLRLGRRRRRAMEG</sequence>
<keyword evidence="7" id="KW-0406">Ion transport</keyword>
<feature type="transmembrane region" description="Helical" evidence="9">
    <location>
        <begin position="58"/>
        <end position="79"/>
    </location>
</feature>
<proteinExistence type="predicted"/>
<feature type="transmembrane region" description="Helical" evidence="9">
    <location>
        <begin position="276"/>
        <end position="294"/>
    </location>
</feature>
<dbReference type="EMBL" id="OCNJ01000002">
    <property type="protein sequence ID" value="SOD92015.1"/>
    <property type="molecule type" value="Genomic_DNA"/>
</dbReference>
<evidence type="ECO:0000259" key="10">
    <source>
        <dbReference type="Pfam" id="PF00999"/>
    </source>
</evidence>
<keyword evidence="4" id="KW-1003">Cell membrane</keyword>
<evidence type="ECO:0000313" key="11">
    <source>
        <dbReference type="EMBL" id="SOD92015.1"/>
    </source>
</evidence>
<feature type="transmembrane region" description="Helical" evidence="9">
    <location>
        <begin position="195"/>
        <end position="216"/>
    </location>
</feature>
<feature type="transmembrane region" description="Helical" evidence="9">
    <location>
        <begin position="6"/>
        <end position="26"/>
    </location>
</feature>
<keyword evidence="3" id="KW-0050">Antiport</keyword>
<feature type="transmembrane region" description="Helical" evidence="9">
    <location>
        <begin position="337"/>
        <end position="358"/>
    </location>
</feature>
<feature type="transmembrane region" description="Helical" evidence="9">
    <location>
        <begin position="365"/>
        <end position="384"/>
    </location>
</feature>
<evidence type="ECO:0000256" key="2">
    <source>
        <dbReference type="ARBA" id="ARBA00022448"/>
    </source>
</evidence>
<organism evidence="11 12">
    <name type="scientific">Caenispirillum bisanense</name>
    <dbReference type="NCBI Taxonomy" id="414052"/>
    <lineage>
        <taxon>Bacteria</taxon>
        <taxon>Pseudomonadati</taxon>
        <taxon>Pseudomonadota</taxon>
        <taxon>Alphaproteobacteria</taxon>
        <taxon>Rhodospirillales</taxon>
        <taxon>Novispirillaceae</taxon>
        <taxon>Caenispirillum</taxon>
    </lineage>
</organism>
<dbReference type="InterPro" id="IPR038770">
    <property type="entry name" value="Na+/solute_symporter_sf"/>
</dbReference>
<keyword evidence="2" id="KW-0813">Transport</keyword>
<dbReference type="Gene3D" id="1.20.1530.20">
    <property type="match status" value="1"/>
</dbReference>
<keyword evidence="6 9" id="KW-1133">Transmembrane helix</keyword>
<evidence type="ECO:0000313" key="12">
    <source>
        <dbReference type="Proteomes" id="UP000219621"/>
    </source>
</evidence>
<dbReference type="InterPro" id="IPR006153">
    <property type="entry name" value="Cation/H_exchanger_TM"/>
</dbReference>
<dbReference type="NCBIfam" id="NF003714">
    <property type="entry name" value="PRK05326.1-1"/>
    <property type="match status" value="1"/>
</dbReference>
<dbReference type="NCBIfam" id="NF003716">
    <property type="entry name" value="PRK05326.1-3"/>
    <property type="match status" value="1"/>
</dbReference>
<protein>
    <submittedName>
        <fullName evidence="11">Potassium/proton antiporter, CPA1 family</fullName>
    </submittedName>
</protein>
<evidence type="ECO:0000256" key="5">
    <source>
        <dbReference type="ARBA" id="ARBA00022692"/>
    </source>
</evidence>
<evidence type="ECO:0000256" key="3">
    <source>
        <dbReference type="ARBA" id="ARBA00022449"/>
    </source>
</evidence>
<evidence type="ECO:0000256" key="9">
    <source>
        <dbReference type="SAM" id="Phobius"/>
    </source>
</evidence>
<dbReference type="Pfam" id="PF00999">
    <property type="entry name" value="Na_H_Exchanger"/>
    <property type="match status" value="1"/>
</dbReference>
<keyword evidence="8 9" id="KW-0472">Membrane</keyword>
<dbReference type="Proteomes" id="UP000219621">
    <property type="component" value="Unassembled WGS sequence"/>
</dbReference>
<feature type="transmembrane region" description="Helical" evidence="9">
    <location>
        <begin position="165"/>
        <end position="183"/>
    </location>
</feature>
<evidence type="ECO:0000256" key="4">
    <source>
        <dbReference type="ARBA" id="ARBA00022475"/>
    </source>
</evidence>
<dbReference type="GO" id="GO:0005886">
    <property type="term" value="C:plasma membrane"/>
    <property type="evidence" value="ECO:0007669"/>
    <property type="project" value="UniProtKB-SubCell"/>
</dbReference>
<name>A0A286G944_9PROT</name>
<dbReference type="OrthoDB" id="9810759at2"/>
<feature type="transmembrane region" description="Helical" evidence="9">
    <location>
        <begin position="33"/>
        <end position="52"/>
    </location>
</feature>
<keyword evidence="5 9" id="KW-0812">Transmembrane</keyword>
<reference evidence="11 12" key="1">
    <citation type="submission" date="2017-09" db="EMBL/GenBank/DDBJ databases">
        <authorList>
            <person name="Ehlers B."/>
            <person name="Leendertz F.H."/>
        </authorList>
    </citation>
    <scope>NUCLEOTIDE SEQUENCE [LARGE SCALE GENOMIC DNA]</scope>
    <source>
        <strain evidence="11 12">USBA 140</strain>
    </source>
</reference>
<dbReference type="GO" id="GO:0015297">
    <property type="term" value="F:antiporter activity"/>
    <property type="evidence" value="ECO:0007669"/>
    <property type="project" value="UniProtKB-KW"/>
</dbReference>
<evidence type="ECO:0000256" key="1">
    <source>
        <dbReference type="ARBA" id="ARBA00004651"/>
    </source>
</evidence>
<evidence type="ECO:0000256" key="7">
    <source>
        <dbReference type="ARBA" id="ARBA00023065"/>
    </source>
</evidence>
<evidence type="ECO:0000256" key="6">
    <source>
        <dbReference type="ARBA" id="ARBA00022989"/>
    </source>
</evidence>
<dbReference type="PANTHER" id="PTHR32507:SF7">
    <property type="entry name" value="K(+)_H(+) ANTIPORTER NHAP2"/>
    <property type="match status" value="1"/>
</dbReference>
<dbReference type="GO" id="GO:1902600">
    <property type="term" value="P:proton transmembrane transport"/>
    <property type="evidence" value="ECO:0007669"/>
    <property type="project" value="InterPro"/>
</dbReference>
<dbReference type="RefSeq" id="WP_097277987.1">
    <property type="nucleotide sequence ID" value="NZ_OCNJ01000002.1"/>
</dbReference>
<evidence type="ECO:0000256" key="8">
    <source>
        <dbReference type="ARBA" id="ARBA00023136"/>
    </source>
</evidence>